<sequence>MANKDMRGMTFGLWIAFGMLGGAIAGMLFLDNIGLGAAFGLSFGIMFGILFSSQKSTK</sequence>
<evidence type="ECO:0000256" key="1">
    <source>
        <dbReference type="SAM" id="Phobius"/>
    </source>
</evidence>
<dbReference type="KEGG" id="moo:BWL13_00848"/>
<protein>
    <recommendedName>
        <fullName evidence="2">Glycine zipper-like domain-containing protein</fullName>
    </recommendedName>
</protein>
<evidence type="ECO:0000259" key="2">
    <source>
        <dbReference type="Pfam" id="PF26273"/>
    </source>
</evidence>
<dbReference type="RefSeq" id="WP_164739606.1">
    <property type="nucleotide sequence ID" value="NZ_CP031421.1"/>
</dbReference>
<name>A0A031FKZ1_9MICO</name>
<keyword evidence="4" id="KW-1185">Reference proteome</keyword>
<dbReference type="PATRIC" id="fig|273677.3.peg.2676"/>
<feature type="transmembrane region" description="Helical" evidence="1">
    <location>
        <begin position="36"/>
        <end position="53"/>
    </location>
</feature>
<keyword evidence="1" id="KW-1133">Transmembrane helix</keyword>
<keyword evidence="1" id="KW-0812">Transmembrane</keyword>
<feature type="domain" description="Glycine zipper-like" evidence="2">
    <location>
        <begin position="9"/>
        <end position="53"/>
    </location>
</feature>
<gene>
    <name evidence="3" type="ORF">BW34_02707</name>
</gene>
<feature type="transmembrane region" description="Helical" evidence="1">
    <location>
        <begin position="12"/>
        <end position="30"/>
    </location>
</feature>
<dbReference type="EMBL" id="JFYO01000011">
    <property type="protein sequence ID" value="EZP25253.1"/>
    <property type="molecule type" value="Genomic_DNA"/>
</dbReference>
<proteinExistence type="predicted"/>
<dbReference type="Pfam" id="PF26273">
    <property type="entry name" value="Gly_zipper"/>
    <property type="match status" value="1"/>
</dbReference>
<evidence type="ECO:0000313" key="4">
    <source>
        <dbReference type="Proteomes" id="UP000024001"/>
    </source>
</evidence>
<dbReference type="InterPro" id="IPR058598">
    <property type="entry name" value="Gly_zipper-like_dom"/>
</dbReference>
<dbReference type="GeneID" id="91433304"/>
<dbReference type="AlphaFoldDB" id="A0A031FKZ1"/>
<accession>A0A031FKZ1</accession>
<reference evidence="3 4" key="1">
    <citation type="submission" date="2014-03" db="EMBL/GenBank/DDBJ databases">
        <title>Draft Genome Sequences of 13 Willow Endophytes.</title>
        <authorList>
            <person name="Gan H.Y."/>
            <person name="Gan H.M."/>
            <person name="Savka M.A."/>
            <person name="Hudson A.O."/>
        </authorList>
    </citation>
    <scope>NUCLEOTIDE SEQUENCE [LARGE SCALE GENOMIC DNA]</scope>
    <source>
        <strain evidence="3 4">RIT293</strain>
    </source>
</reference>
<dbReference type="Proteomes" id="UP000024001">
    <property type="component" value="Unassembled WGS sequence"/>
</dbReference>
<evidence type="ECO:0000313" key="3">
    <source>
        <dbReference type="EMBL" id="EZP25253.1"/>
    </source>
</evidence>
<comment type="caution">
    <text evidence="3">The sequence shown here is derived from an EMBL/GenBank/DDBJ whole genome shotgun (WGS) entry which is preliminary data.</text>
</comment>
<organism evidence="3 4">
    <name type="scientific">Microbacterium oleivorans</name>
    <dbReference type="NCBI Taxonomy" id="273677"/>
    <lineage>
        <taxon>Bacteria</taxon>
        <taxon>Bacillati</taxon>
        <taxon>Actinomycetota</taxon>
        <taxon>Actinomycetes</taxon>
        <taxon>Micrococcales</taxon>
        <taxon>Microbacteriaceae</taxon>
        <taxon>Microbacterium</taxon>
    </lineage>
</organism>
<keyword evidence="1" id="KW-0472">Membrane</keyword>